<evidence type="ECO:0000256" key="2">
    <source>
        <dbReference type="ARBA" id="ARBA00022475"/>
    </source>
</evidence>
<dbReference type="AlphaFoldDB" id="A0A9X1T5T6"/>
<dbReference type="Proteomes" id="UP001139035">
    <property type="component" value="Unassembled WGS sequence"/>
</dbReference>
<dbReference type="Pfam" id="PF09335">
    <property type="entry name" value="VTT_dom"/>
    <property type="match status" value="1"/>
</dbReference>
<evidence type="ECO:0000256" key="6">
    <source>
        <dbReference type="SAM" id="Phobius"/>
    </source>
</evidence>
<protein>
    <submittedName>
        <fullName evidence="8">DedA family protein</fullName>
    </submittedName>
</protein>
<accession>A0A9X1T5T6</accession>
<keyword evidence="3 6" id="KW-0812">Transmembrane</keyword>
<feature type="domain" description="VTT" evidence="7">
    <location>
        <begin position="26"/>
        <end position="148"/>
    </location>
</feature>
<sequence length="212" mass="23004">MTEYLAQYGCGLLFVVVLLESTGMPLPGESLVVAGGLLAGDGSLNILLVLGAAFFGSVIGDNIGYLVGRRYGRAIVVRWGERFGLGEKRFKMVEERFENYGFVVVLVARFIIILRQLNGFVAGTMHMNWPVFLLYNSISAAAWSLAYGGLAFLFGTAFQTYFAGHSTWPLYLAAAAICLVGCVGTYKFLFKVDEEPDSGKDEAAEAGASRKH</sequence>
<comment type="subcellular location">
    <subcellularLocation>
        <location evidence="1">Cell membrane</location>
        <topology evidence="1">Multi-pass membrane protein</topology>
    </subcellularLocation>
</comment>
<dbReference type="GO" id="GO:0005886">
    <property type="term" value="C:plasma membrane"/>
    <property type="evidence" value="ECO:0007669"/>
    <property type="project" value="UniProtKB-SubCell"/>
</dbReference>
<dbReference type="PANTHER" id="PTHR42709">
    <property type="entry name" value="ALKALINE PHOSPHATASE LIKE PROTEIN"/>
    <property type="match status" value="1"/>
</dbReference>
<keyword evidence="5 6" id="KW-0472">Membrane</keyword>
<comment type="caution">
    <text evidence="8">The sequence shown here is derived from an EMBL/GenBank/DDBJ whole genome shotgun (WGS) entry which is preliminary data.</text>
</comment>
<evidence type="ECO:0000256" key="3">
    <source>
        <dbReference type="ARBA" id="ARBA00022692"/>
    </source>
</evidence>
<feature type="transmembrane region" description="Helical" evidence="6">
    <location>
        <begin position="170"/>
        <end position="189"/>
    </location>
</feature>
<dbReference type="EMBL" id="JAJUWU010000009">
    <property type="protein sequence ID" value="MCE7028570.1"/>
    <property type="molecule type" value="Genomic_DNA"/>
</dbReference>
<keyword evidence="2" id="KW-1003">Cell membrane</keyword>
<evidence type="ECO:0000256" key="1">
    <source>
        <dbReference type="ARBA" id="ARBA00004651"/>
    </source>
</evidence>
<evidence type="ECO:0000313" key="9">
    <source>
        <dbReference type="Proteomes" id="UP001139035"/>
    </source>
</evidence>
<feature type="transmembrane region" description="Helical" evidence="6">
    <location>
        <begin position="137"/>
        <end position="158"/>
    </location>
</feature>
<evidence type="ECO:0000256" key="5">
    <source>
        <dbReference type="ARBA" id="ARBA00023136"/>
    </source>
</evidence>
<reference evidence="8" key="1">
    <citation type="submission" date="2022-01" db="EMBL/GenBank/DDBJ databases">
        <title>Jiella avicenniae sp. nov., a novel endophytic bacterium isolated from bark of Avicennia marina.</title>
        <authorList>
            <person name="Tuo L."/>
        </authorList>
    </citation>
    <scope>NUCLEOTIDE SEQUENCE</scope>
    <source>
        <strain evidence="8">CBK1P-4</strain>
    </source>
</reference>
<evidence type="ECO:0000313" key="8">
    <source>
        <dbReference type="EMBL" id="MCE7028570.1"/>
    </source>
</evidence>
<organism evidence="8 9">
    <name type="scientific">Jiella avicenniae</name>
    <dbReference type="NCBI Taxonomy" id="2907202"/>
    <lineage>
        <taxon>Bacteria</taxon>
        <taxon>Pseudomonadati</taxon>
        <taxon>Pseudomonadota</taxon>
        <taxon>Alphaproteobacteria</taxon>
        <taxon>Hyphomicrobiales</taxon>
        <taxon>Aurantimonadaceae</taxon>
        <taxon>Jiella</taxon>
    </lineage>
</organism>
<feature type="transmembrane region" description="Helical" evidence="6">
    <location>
        <begin position="97"/>
        <end position="117"/>
    </location>
</feature>
<keyword evidence="9" id="KW-1185">Reference proteome</keyword>
<dbReference type="InterPro" id="IPR051311">
    <property type="entry name" value="DedA_domain"/>
</dbReference>
<keyword evidence="4 6" id="KW-1133">Transmembrane helix</keyword>
<dbReference type="InterPro" id="IPR032816">
    <property type="entry name" value="VTT_dom"/>
</dbReference>
<dbReference type="PANTHER" id="PTHR42709:SF6">
    <property type="entry name" value="UNDECAPRENYL PHOSPHATE TRANSPORTER A"/>
    <property type="match status" value="1"/>
</dbReference>
<feature type="transmembrane region" description="Helical" evidence="6">
    <location>
        <begin position="47"/>
        <end position="68"/>
    </location>
</feature>
<evidence type="ECO:0000259" key="7">
    <source>
        <dbReference type="Pfam" id="PF09335"/>
    </source>
</evidence>
<gene>
    <name evidence="8" type="ORF">LZD57_11275</name>
</gene>
<proteinExistence type="predicted"/>
<name>A0A9X1T5T6_9HYPH</name>
<evidence type="ECO:0000256" key="4">
    <source>
        <dbReference type="ARBA" id="ARBA00022989"/>
    </source>
</evidence>
<dbReference type="RefSeq" id="WP_233719723.1">
    <property type="nucleotide sequence ID" value="NZ_JAJUWU010000009.1"/>
</dbReference>